<feature type="compositionally biased region" description="Polar residues" evidence="1">
    <location>
        <begin position="270"/>
        <end position="316"/>
    </location>
</feature>
<evidence type="ECO:0000256" key="1">
    <source>
        <dbReference type="SAM" id="MobiDB-lite"/>
    </source>
</evidence>
<proteinExistence type="predicted"/>
<protein>
    <recommendedName>
        <fullName evidence="2">SGNH hydrolase-type esterase domain-containing protein</fullName>
    </recommendedName>
</protein>
<dbReference type="InterPro" id="IPR013830">
    <property type="entry name" value="SGNH_hydro"/>
</dbReference>
<name>A0A383VZT9_TETOB</name>
<evidence type="ECO:0000313" key="3">
    <source>
        <dbReference type="EMBL" id="SZX70741.1"/>
    </source>
</evidence>
<dbReference type="PANTHER" id="PTHR34407:SF1">
    <property type="entry name" value="SGNH HYDROLASE-TYPE ESTERASE DOMAIN-CONTAINING PROTEIN"/>
    <property type="match status" value="1"/>
</dbReference>
<feature type="compositionally biased region" description="Low complexity" evidence="1">
    <location>
        <begin position="317"/>
        <end position="379"/>
    </location>
</feature>
<keyword evidence="4" id="KW-1185">Reference proteome</keyword>
<dbReference type="AlphaFoldDB" id="A0A383VZT9"/>
<evidence type="ECO:0000259" key="2">
    <source>
        <dbReference type="Pfam" id="PF13472"/>
    </source>
</evidence>
<evidence type="ECO:0000313" key="4">
    <source>
        <dbReference type="Proteomes" id="UP000256970"/>
    </source>
</evidence>
<dbReference type="Pfam" id="PF13472">
    <property type="entry name" value="Lipase_GDSL_2"/>
    <property type="match status" value="1"/>
</dbReference>
<dbReference type="Gene3D" id="3.40.50.1110">
    <property type="entry name" value="SGNH hydrolase"/>
    <property type="match status" value="1"/>
</dbReference>
<feature type="domain" description="SGNH hydrolase-type esterase" evidence="2">
    <location>
        <begin position="44"/>
        <end position="235"/>
    </location>
</feature>
<accession>A0A383VZT9</accession>
<organism evidence="3 4">
    <name type="scientific">Tetradesmus obliquus</name>
    <name type="common">Green alga</name>
    <name type="synonym">Acutodesmus obliquus</name>
    <dbReference type="NCBI Taxonomy" id="3088"/>
    <lineage>
        <taxon>Eukaryota</taxon>
        <taxon>Viridiplantae</taxon>
        <taxon>Chlorophyta</taxon>
        <taxon>core chlorophytes</taxon>
        <taxon>Chlorophyceae</taxon>
        <taxon>CS clade</taxon>
        <taxon>Sphaeropleales</taxon>
        <taxon>Scenedesmaceae</taxon>
        <taxon>Tetradesmus</taxon>
    </lineage>
</organism>
<dbReference type="SUPFAM" id="SSF52266">
    <property type="entry name" value="SGNH hydrolase"/>
    <property type="match status" value="1"/>
</dbReference>
<dbReference type="PANTHER" id="PTHR34407">
    <property type="entry name" value="EXPRESSED PROTEIN"/>
    <property type="match status" value="1"/>
</dbReference>
<dbReference type="InterPro" id="IPR036514">
    <property type="entry name" value="SGNH_hydro_sf"/>
</dbReference>
<sequence length="647" mass="68108">MLRVPLAASPSILEQGYGAVQGARNWDTLAQKLSKQGANIQVAVFGSSLTQGYHKGSGFAETWAHEVQRWLQAAFPSSNVDLINLARDATDVTPAATCWYQRVPADADLVIVDYSLGGCGNMLCAGVGSELVASYETLLRRLMRNAPNAALLLLENFFFLDMAGPGQPATPLPYYQTGGDMHWLLARRYRIPMVSVRDALYDVMFNDTALQAAVGVTRQQMMADDMHPNAQGHRIIGRGLVAYALRATLQQELSGIITAASTAPSSTSAQPHSISNLNSTSAQPQPDVSSTSDRAQLSLNSASTQPPSINLKASSTSAAPQLNLSSASPPASKAPASTSALTASSTSAPARVAVHSPSTSASSSISAPTTASAASSTSGATATSTSATARVAAQQQLPDAVSPLAANEADGDPFCADGRDLDAAAIQSTVQSGGWQWSDSAPGTAADIDACRAARAARGAHVNCGNWGLSTKGVGKRLEFVVDTQSLQSSSSSSSSSSSLLDRRRLVVFYDRAMAKGFRVGGSSEPPTALVQCVRGCSCSELLLGGQSLTWWELMASGSTEVSQHPKCVVRLTIVDRGADTNDFFKVNGIAVVPFRKPRVENWFAEVALAREQMFMDEYKSRLVPHLQLDAVSATDAAWASDRNLAT</sequence>
<dbReference type="EMBL" id="FNXT01001008">
    <property type="protein sequence ID" value="SZX70741.1"/>
    <property type="molecule type" value="Genomic_DNA"/>
</dbReference>
<gene>
    <name evidence="3" type="ORF">BQ4739_LOCUS10924</name>
</gene>
<reference evidence="3 4" key="1">
    <citation type="submission" date="2016-10" db="EMBL/GenBank/DDBJ databases">
        <authorList>
            <person name="Cai Z."/>
        </authorList>
    </citation>
    <scope>NUCLEOTIDE SEQUENCE [LARGE SCALE GENOMIC DNA]</scope>
</reference>
<dbReference type="Proteomes" id="UP000256970">
    <property type="component" value="Unassembled WGS sequence"/>
</dbReference>
<dbReference type="CDD" id="cd00229">
    <property type="entry name" value="SGNH_hydrolase"/>
    <property type="match status" value="1"/>
</dbReference>
<feature type="region of interest" description="Disordered" evidence="1">
    <location>
        <begin position="263"/>
        <end position="379"/>
    </location>
</feature>